<evidence type="ECO:0000313" key="3">
    <source>
        <dbReference type="Proteomes" id="UP000051952"/>
    </source>
</evidence>
<feature type="compositionally biased region" description="Polar residues" evidence="1">
    <location>
        <begin position="106"/>
        <end position="119"/>
    </location>
</feature>
<dbReference type="VEuPathDB" id="TriTrypDB:BSAL_42725"/>
<proteinExistence type="predicted"/>
<keyword evidence="3" id="KW-1185">Reference proteome</keyword>
<evidence type="ECO:0000256" key="1">
    <source>
        <dbReference type="SAM" id="MobiDB-lite"/>
    </source>
</evidence>
<feature type="compositionally biased region" description="Polar residues" evidence="1">
    <location>
        <begin position="244"/>
        <end position="261"/>
    </location>
</feature>
<organism evidence="2 3">
    <name type="scientific">Bodo saltans</name>
    <name type="common">Flagellated protozoan</name>
    <dbReference type="NCBI Taxonomy" id="75058"/>
    <lineage>
        <taxon>Eukaryota</taxon>
        <taxon>Discoba</taxon>
        <taxon>Euglenozoa</taxon>
        <taxon>Kinetoplastea</taxon>
        <taxon>Metakinetoplastina</taxon>
        <taxon>Eubodonida</taxon>
        <taxon>Bodonidae</taxon>
        <taxon>Bodo</taxon>
    </lineage>
</organism>
<feature type="compositionally biased region" description="Low complexity" evidence="1">
    <location>
        <begin position="319"/>
        <end position="328"/>
    </location>
</feature>
<gene>
    <name evidence="2" type="ORF">BSAL_42725</name>
</gene>
<name>A0A0S4JVF6_BODSA</name>
<reference evidence="3" key="1">
    <citation type="submission" date="2015-09" db="EMBL/GenBank/DDBJ databases">
        <authorList>
            <consortium name="Pathogen Informatics"/>
        </authorList>
    </citation>
    <scope>NUCLEOTIDE SEQUENCE [LARGE SCALE GENOMIC DNA]</scope>
    <source>
        <strain evidence="3">Lake Konstanz</strain>
    </source>
</reference>
<dbReference type="AlphaFoldDB" id="A0A0S4JVF6"/>
<dbReference type="EMBL" id="CYKH01002151">
    <property type="protein sequence ID" value="CUG93407.1"/>
    <property type="molecule type" value="Genomic_DNA"/>
</dbReference>
<sequence>MARNYFFIRNRNFEEIWCFHHSKPENMGGKSGVNVKGCGANRGGRKVTEMEIDYYLASIGADSNKPSIKLRQKNELTRQRTSENRLFGLHFTAYPNALNEHSLTPRTQSEYDPASTNGSAAGDTGASPVSVPRSESKSYPSLRSTNQVFNDVVIQSKKHQLPKFSLKDVLNQDSSTLPPQLAYAVTYDQGWSTTEKAEVKAARKLPYDSTLNSVLGRPKTVYRDEYCRKTLPVDFRDQILPASSADSDGSTHASSSIKQQLPPSPRRPGTARATLGADGIDTSHELSVVRTVRVGASVDGSDSTAPSWFGEPKVLSPSAPRAASARCIPRPPPSASPRKRLQVDVAAPASPRTVEGGDGDTFVILPRSYFTNRAKYTAT</sequence>
<accession>A0A0S4JVF6</accession>
<feature type="region of interest" description="Disordered" evidence="1">
    <location>
        <begin position="106"/>
        <end position="142"/>
    </location>
</feature>
<protein>
    <submittedName>
        <fullName evidence="2">Uncharacterized protein</fullName>
    </submittedName>
</protein>
<dbReference type="Proteomes" id="UP000051952">
    <property type="component" value="Unassembled WGS sequence"/>
</dbReference>
<feature type="region of interest" description="Disordered" evidence="1">
    <location>
        <begin position="241"/>
        <end position="279"/>
    </location>
</feature>
<evidence type="ECO:0000313" key="2">
    <source>
        <dbReference type="EMBL" id="CUG93407.1"/>
    </source>
</evidence>
<feature type="region of interest" description="Disordered" evidence="1">
    <location>
        <begin position="319"/>
        <end position="342"/>
    </location>
</feature>